<evidence type="ECO:0000259" key="1">
    <source>
        <dbReference type="PROSITE" id="PS51704"/>
    </source>
</evidence>
<name>A0A1I3K5G8_9ACTN</name>
<dbReference type="Pfam" id="PF03009">
    <property type="entry name" value="GDPD"/>
    <property type="match status" value="1"/>
</dbReference>
<dbReference type="Proteomes" id="UP000198649">
    <property type="component" value="Unassembled WGS sequence"/>
</dbReference>
<dbReference type="OrthoDB" id="5241788at2"/>
<dbReference type="PANTHER" id="PTHR43805">
    <property type="entry name" value="GLYCEROPHOSPHORYL DIESTER PHOSPHODIESTERASE"/>
    <property type="match status" value="1"/>
</dbReference>
<evidence type="ECO:0000313" key="3">
    <source>
        <dbReference type="Proteomes" id="UP000198649"/>
    </source>
</evidence>
<dbReference type="PANTHER" id="PTHR43805:SF1">
    <property type="entry name" value="GP-PDE DOMAIN-CONTAINING PROTEIN"/>
    <property type="match status" value="1"/>
</dbReference>
<dbReference type="CDD" id="cd08561">
    <property type="entry name" value="GDPD_cytoplasmic_ScUgpQ2_like"/>
    <property type="match status" value="1"/>
</dbReference>
<keyword evidence="3" id="KW-1185">Reference proteome</keyword>
<reference evidence="2 3" key="1">
    <citation type="submission" date="2016-10" db="EMBL/GenBank/DDBJ databases">
        <authorList>
            <person name="de Groot N.N."/>
        </authorList>
    </citation>
    <scope>NUCLEOTIDE SEQUENCE [LARGE SCALE GENOMIC DNA]</scope>
    <source>
        <strain evidence="2 3">CGMCC 1.11156</strain>
    </source>
</reference>
<dbReference type="PROSITE" id="PS51704">
    <property type="entry name" value="GP_PDE"/>
    <property type="match status" value="1"/>
</dbReference>
<dbReference type="RefSeq" id="WP_091114611.1">
    <property type="nucleotide sequence ID" value="NZ_BKAF01000013.1"/>
</dbReference>
<dbReference type="GO" id="GO:0006629">
    <property type="term" value="P:lipid metabolic process"/>
    <property type="evidence" value="ECO:0007669"/>
    <property type="project" value="InterPro"/>
</dbReference>
<dbReference type="InterPro" id="IPR017946">
    <property type="entry name" value="PLC-like_Pdiesterase_TIM-brl"/>
</dbReference>
<dbReference type="EMBL" id="FOQG01000011">
    <property type="protein sequence ID" value="SFI67455.1"/>
    <property type="molecule type" value="Genomic_DNA"/>
</dbReference>
<gene>
    <name evidence="2" type="ORF">SAMN05216561_111135</name>
</gene>
<dbReference type="AlphaFoldDB" id="A0A1I3K5G8"/>
<organism evidence="2 3">
    <name type="scientific">Nocardioides psychrotolerans</name>
    <dbReference type="NCBI Taxonomy" id="1005945"/>
    <lineage>
        <taxon>Bacteria</taxon>
        <taxon>Bacillati</taxon>
        <taxon>Actinomycetota</taxon>
        <taxon>Actinomycetes</taxon>
        <taxon>Propionibacteriales</taxon>
        <taxon>Nocardioidaceae</taxon>
        <taxon>Nocardioides</taxon>
    </lineage>
</organism>
<accession>A0A1I3K5G8</accession>
<feature type="domain" description="GP-PDE" evidence="1">
    <location>
        <begin position="21"/>
        <end position="260"/>
    </location>
</feature>
<protein>
    <submittedName>
        <fullName evidence="2">Glycerophosphoryl diester phosphodiesterase</fullName>
    </submittedName>
</protein>
<evidence type="ECO:0000313" key="2">
    <source>
        <dbReference type="EMBL" id="SFI67455.1"/>
    </source>
</evidence>
<dbReference type="Gene3D" id="3.20.20.190">
    <property type="entry name" value="Phosphatidylinositol (PI) phosphodiesterase"/>
    <property type="match status" value="1"/>
</dbReference>
<dbReference type="GO" id="GO:0008081">
    <property type="term" value="F:phosphoric diester hydrolase activity"/>
    <property type="evidence" value="ECO:0007669"/>
    <property type="project" value="InterPro"/>
</dbReference>
<proteinExistence type="predicted"/>
<dbReference type="SUPFAM" id="SSF51695">
    <property type="entry name" value="PLC-like phosphodiesterases"/>
    <property type="match status" value="1"/>
</dbReference>
<dbReference type="InterPro" id="IPR030395">
    <property type="entry name" value="GP_PDE_dom"/>
</dbReference>
<sequence length="270" mass="30124">MTSPRTGFPYLDEVRKQPGSVLAFAHRGGVYHPDIEGLENTMSAFRHAVDLGYDYLETDVHATRDGVLLAFHDRVLDRVTDRTGEIASASYAEVRDALVGGRERVPTLAELFEEFPRARFNIDLKSDGAVAPLADFITARGAEDRVLVGSFSRSRLHRFRELTAGLVPTSAHPLEAAAFRLLPSGWLADLLTHGRVAALQIPHRRGRWVIATPGLVRRAHAAGKHVHVWTIDHPDEMRELLDRGVDGLFTDRTDVLKTVLEERGQWRETA</sequence>
<dbReference type="STRING" id="1005945.SAMN05216561_111135"/>